<dbReference type="InParanoid" id="Q2LVZ4"/>
<keyword evidence="2" id="KW-1185">Reference proteome</keyword>
<evidence type="ECO:0000313" key="2">
    <source>
        <dbReference type="Proteomes" id="UP000001933"/>
    </source>
</evidence>
<accession>Q2LVZ4</accession>
<dbReference type="STRING" id="56780.SYN_00617"/>
<protein>
    <submittedName>
        <fullName evidence="1">Hypothetical cytosolic protein</fullName>
    </submittedName>
</protein>
<gene>
    <name evidence="1" type="ORF">SYN_00617</name>
</gene>
<dbReference type="HOGENOM" id="CLU_2902626_0_0_7"/>
<reference evidence="1 2" key="1">
    <citation type="journal article" date="2007" name="Proc. Natl. Acad. Sci. U.S.A.">
        <title>The genome of Syntrophus aciditrophicus: life at the thermodynamic limit of microbial growth.</title>
        <authorList>
            <person name="McInerney M.J."/>
            <person name="Rohlin L."/>
            <person name="Mouttaki H."/>
            <person name="Kim U."/>
            <person name="Krupp R.S."/>
            <person name="Rios-Hernandez L."/>
            <person name="Sieber J."/>
            <person name="Struchtemeyer C.G."/>
            <person name="Bhattacharyya A."/>
            <person name="Campbell J.W."/>
            <person name="Gunsalus R.P."/>
        </authorList>
    </citation>
    <scope>NUCLEOTIDE SEQUENCE [LARGE SCALE GENOMIC DNA]</scope>
    <source>
        <strain evidence="1 2">SB</strain>
    </source>
</reference>
<evidence type="ECO:0000313" key="1">
    <source>
        <dbReference type="EMBL" id="ABC78257.1"/>
    </source>
</evidence>
<sequence length="62" mass="7030">MISTIIRCSCRGHERSRKIIGIVCSKATADMFPDRGHDPDEGEILFPTIFSDPLCEKYHHPT</sequence>
<organism evidence="1 2">
    <name type="scientific">Syntrophus aciditrophicus (strain SB)</name>
    <dbReference type="NCBI Taxonomy" id="56780"/>
    <lineage>
        <taxon>Bacteria</taxon>
        <taxon>Pseudomonadati</taxon>
        <taxon>Thermodesulfobacteriota</taxon>
        <taxon>Syntrophia</taxon>
        <taxon>Syntrophales</taxon>
        <taxon>Syntrophaceae</taxon>
        <taxon>Syntrophus</taxon>
    </lineage>
</organism>
<dbReference type="EMBL" id="CP000252">
    <property type="protein sequence ID" value="ABC78257.1"/>
    <property type="molecule type" value="Genomic_DNA"/>
</dbReference>
<name>Q2LVZ4_SYNAS</name>
<dbReference type="AlphaFoldDB" id="Q2LVZ4"/>
<dbReference type="KEGG" id="sat:SYN_00617"/>
<dbReference type="Proteomes" id="UP000001933">
    <property type="component" value="Chromosome"/>
</dbReference>
<proteinExistence type="predicted"/>